<dbReference type="RefSeq" id="XP_003890415.1">
    <property type="nucleotide sequence ID" value="XM_003890366.1"/>
</dbReference>
<dbReference type="InParanoid" id="H6QQ18"/>
<dbReference type="KEGG" id="pgr:PGTG_20964"/>
<dbReference type="VEuPathDB" id="FungiDB:PGTG_20964"/>
<evidence type="ECO:0000313" key="1">
    <source>
        <dbReference type="EMBL" id="EHS64501.1"/>
    </source>
</evidence>
<keyword evidence="2" id="KW-1185">Reference proteome</keyword>
<gene>
    <name evidence="1" type="ORF">PGTG_20964</name>
</gene>
<dbReference type="OrthoDB" id="3052192at2759"/>
<accession>H6QQ18</accession>
<dbReference type="PANTHER" id="PTHR33050:SF7">
    <property type="entry name" value="RIBONUCLEASE H"/>
    <property type="match status" value="1"/>
</dbReference>
<evidence type="ECO:0000313" key="2">
    <source>
        <dbReference type="Proteomes" id="UP000008783"/>
    </source>
</evidence>
<dbReference type="Proteomes" id="UP000008783">
    <property type="component" value="Unassembled WGS sequence"/>
</dbReference>
<sequence>MNSKRSFMQFSNAHASPYWPSVVRCEMNLDLWEKALKGAGILANYQDVLVGFKHGFHQGIPVHKIRGLSWFTPDNHLSATLAEEKIKESMSKELKAGRMFGPFTIDQVKSKFKFFRTSPLGAVVNGDRSVRPINDLSFPHGNASIPSVNSFVDKKEFETTWDDYNVVSSFFRESEGPLLSALFDWEKAYRQIPTHPSQWPYLMVKGLDGVRLKK</sequence>
<dbReference type="HOGENOM" id="CLU_091095_0_0_1"/>
<dbReference type="PANTHER" id="PTHR33050">
    <property type="entry name" value="REVERSE TRANSCRIPTASE DOMAIN-CONTAINING PROTEIN"/>
    <property type="match status" value="1"/>
</dbReference>
<dbReference type="GeneID" id="13542703"/>
<protein>
    <submittedName>
        <fullName evidence="1">Uncharacterized protein</fullName>
    </submittedName>
</protein>
<dbReference type="InterPro" id="IPR052055">
    <property type="entry name" value="Hepadnavirus_pol/RT"/>
</dbReference>
<name>H6QQ18_PUCGT</name>
<proteinExistence type="predicted"/>
<reference evidence="2" key="1">
    <citation type="journal article" date="2011" name="Proc. Natl. Acad. Sci. U.S.A.">
        <title>Obligate biotrophy features unraveled by the genomic analysis of rust fungi.</title>
        <authorList>
            <person name="Duplessis S."/>
            <person name="Cuomo C.A."/>
            <person name="Lin Y.-C."/>
            <person name="Aerts A."/>
            <person name="Tisserant E."/>
            <person name="Veneault-Fourrey C."/>
            <person name="Joly D.L."/>
            <person name="Hacquard S."/>
            <person name="Amselem J."/>
            <person name="Cantarel B.L."/>
            <person name="Chiu R."/>
            <person name="Coutinho P.M."/>
            <person name="Feau N."/>
            <person name="Field M."/>
            <person name="Frey P."/>
            <person name="Gelhaye E."/>
            <person name="Goldberg J."/>
            <person name="Grabherr M.G."/>
            <person name="Kodira C.D."/>
            <person name="Kohler A."/>
            <person name="Kuees U."/>
            <person name="Lindquist E.A."/>
            <person name="Lucas S.M."/>
            <person name="Mago R."/>
            <person name="Mauceli E."/>
            <person name="Morin E."/>
            <person name="Murat C."/>
            <person name="Pangilinan J.L."/>
            <person name="Park R."/>
            <person name="Pearson M."/>
            <person name="Quesneville H."/>
            <person name="Rouhier N."/>
            <person name="Sakthikumar S."/>
            <person name="Salamov A.A."/>
            <person name="Schmutz J."/>
            <person name="Selles B."/>
            <person name="Shapiro H."/>
            <person name="Tanguay P."/>
            <person name="Tuskan G.A."/>
            <person name="Henrissat B."/>
            <person name="Van de Peer Y."/>
            <person name="Rouze P."/>
            <person name="Ellis J.G."/>
            <person name="Dodds P.N."/>
            <person name="Schein J.E."/>
            <person name="Zhong S."/>
            <person name="Hamelin R.C."/>
            <person name="Grigoriev I.V."/>
            <person name="Szabo L.J."/>
            <person name="Martin F."/>
        </authorList>
    </citation>
    <scope>NUCLEOTIDE SEQUENCE [LARGE SCALE GENOMIC DNA]</scope>
    <source>
        <strain evidence="2">CRL 75-36-700-3 / race SCCL</strain>
    </source>
</reference>
<dbReference type="AlphaFoldDB" id="H6QQ18"/>
<dbReference type="EMBL" id="DS178268">
    <property type="protein sequence ID" value="EHS64501.1"/>
    <property type="molecule type" value="Genomic_DNA"/>
</dbReference>
<dbReference type="STRING" id="418459.H6QQ18"/>
<organism evidence="1 2">
    <name type="scientific">Puccinia graminis f. sp. tritici (strain CRL 75-36-700-3 / race SCCL)</name>
    <name type="common">Black stem rust fungus</name>
    <dbReference type="NCBI Taxonomy" id="418459"/>
    <lineage>
        <taxon>Eukaryota</taxon>
        <taxon>Fungi</taxon>
        <taxon>Dikarya</taxon>
        <taxon>Basidiomycota</taxon>
        <taxon>Pucciniomycotina</taxon>
        <taxon>Pucciniomycetes</taxon>
        <taxon>Pucciniales</taxon>
        <taxon>Pucciniaceae</taxon>
        <taxon>Puccinia</taxon>
    </lineage>
</organism>